<feature type="transmembrane region" description="Helical" evidence="7">
    <location>
        <begin position="578"/>
        <end position="602"/>
    </location>
</feature>
<organism evidence="9 10">
    <name type="scientific">Catenuloplanes nepalensis</name>
    <dbReference type="NCBI Taxonomy" id="587533"/>
    <lineage>
        <taxon>Bacteria</taxon>
        <taxon>Bacillati</taxon>
        <taxon>Actinomycetota</taxon>
        <taxon>Actinomycetes</taxon>
        <taxon>Micromonosporales</taxon>
        <taxon>Micromonosporaceae</taxon>
        <taxon>Catenuloplanes</taxon>
    </lineage>
</organism>
<evidence type="ECO:0000256" key="3">
    <source>
        <dbReference type="ARBA" id="ARBA00022475"/>
    </source>
</evidence>
<keyword evidence="5 7" id="KW-1133">Transmembrane helix</keyword>
<dbReference type="PANTHER" id="PTHR33406:SF11">
    <property type="entry name" value="MEMBRANE PROTEIN SCO6666-RELATED"/>
    <property type="match status" value="1"/>
</dbReference>
<dbReference type="InterPro" id="IPR050545">
    <property type="entry name" value="Mycobact_MmpL"/>
</dbReference>
<dbReference type="InterPro" id="IPR000731">
    <property type="entry name" value="SSD"/>
</dbReference>
<dbReference type="SUPFAM" id="SSF82866">
    <property type="entry name" value="Multidrug efflux transporter AcrB transmembrane domain"/>
    <property type="match status" value="2"/>
</dbReference>
<evidence type="ECO:0000259" key="8">
    <source>
        <dbReference type="PROSITE" id="PS50156"/>
    </source>
</evidence>
<reference evidence="9 10" key="1">
    <citation type="submission" date="2023-07" db="EMBL/GenBank/DDBJ databases">
        <title>Sequencing the genomes of 1000 actinobacteria strains.</title>
        <authorList>
            <person name="Klenk H.-P."/>
        </authorList>
    </citation>
    <scope>NUCLEOTIDE SEQUENCE [LARGE SCALE GENOMIC DNA]</scope>
    <source>
        <strain evidence="9 10">DSM 44710</strain>
    </source>
</reference>
<evidence type="ECO:0000313" key="9">
    <source>
        <dbReference type="EMBL" id="MDP9793030.1"/>
    </source>
</evidence>
<keyword evidence="6 7" id="KW-0472">Membrane</keyword>
<comment type="subcellular location">
    <subcellularLocation>
        <location evidence="1">Cell membrane</location>
        <topology evidence="1">Multi-pass membrane protein</topology>
    </subcellularLocation>
</comment>
<name>A0ABT9MNQ1_9ACTN</name>
<feature type="transmembrane region" description="Helical" evidence="7">
    <location>
        <begin position="203"/>
        <end position="221"/>
    </location>
</feature>
<gene>
    <name evidence="9" type="ORF">J2S43_001542</name>
</gene>
<comment type="caution">
    <text evidence="9">The sequence shown here is derived from an EMBL/GenBank/DDBJ whole genome shotgun (WGS) entry which is preliminary data.</text>
</comment>
<feature type="transmembrane region" description="Helical" evidence="7">
    <location>
        <begin position="302"/>
        <end position="326"/>
    </location>
</feature>
<keyword evidence="4 7" id="KW-0812">Transmembrane</keyword>
<comment type="similarity">
    <text evidence="2">Belongs to the resistance-nodulation-cell division (RND) (TC 2.A.6) family. MmpL subfamily.</text>
</comment>
<keyword evidence="10" id="KW-1185">Reference proteome</keyword>
<evidence type="ECO:0000256" key="4">
    <source>
        <dbReference type="ARBA" id="ARBA00022692"/>
    </source>
</evidence>
<evidence type="ECO:0000256" key="5">
    <source>
        <dbReference type="ARBA" id="ARBA00022989"/>
    </source>
</evidence>
<dbReference type="EMBL" id="JAUSRA010000001">
    <property type="protein sequence ID" value="MDP9793030.1"/>
    <property type="molecule type" value="Genomic_DNA"/>
</dbReference>
<evidence type="ECO:0000256" key="2">
    <source>
        <dbReference type="ARBA" id="ARBA00010157"/>
    </source>
</evidence>
<feature type="transmembrane region" description="Helical" evidence="7">
    <location>
        <begin position="267"/>
        <end position="296"/>
    </location>
</feature>
<feature type="transmembrane region" description="Helical" evidence="7">
    <location>
        <begin position="658"/>
        <end position="682"/>
    </location>
</feature>
<protein>
    <submittedName>
        <fullName evidence="9">RND superfamily putative drug exporter</fullName>
    </submittedName>
</protein>
<dbReference type="InterPro" id="IPR004869">
    <property type="entry name" value="MMPL_dom"/>
</dbReference>
<feature type="transmembrane region" description="Helical" evidence="7">
    <location>
        <begin position="545"/>
        <end position="566"/>
    </location>
</feature>
<accession>A0ABT9MNQ1</accession>
<feature type="transmembrane region" description="Helical" evidence="7">
    <location>
        <begin position="227"/>
        <end position="246"/>
    </location>
</feature>
<dbReference type="RefSeq" id="WP_306827922.1">
    <property type="nucleotide sequence ID" value="NZ_JAUSRA010000001.1"/>
</dbReference>
<evidence type="ECO:0000256" key="1">
    <source>
        <dbReference type="ARBA" id="ARBA00004651"/>
    </source>
</evidence>
<feature type="domain" description="SSD" evidence="8">
    <location>
        <begin position="193"/>
        <end position="325"/>
    </location>
</feature>
<feature type="transmembrane region" description="Helical" evidence="7">
    <location>
        <begin position="514"/>
        <end position="533"/>
    </location>
</feature>
<evidence type="ECO:0000313" key="10">
    <source>
        <dbReference type="Proteomes" id="UP001240984"/>
    </source>
</evidence>
<dbReference type="PROSITE" id="PS50156">
    <property type="entry name" value="SSD"/>
    <property type="match status" value="1"/>
</dbReference>
<proteinExistence type="inferred from homology"/>
<keyword evidence="3" id="KW-1003">Cell membrane</keyword>
<feature type="transmembrane region" description="Helical" evidence="7">
    <location>
        <begin position="177"/>
        <end position="196"/>
    </location>
</feature>
<dbReference type="Gene3D" id="1.20.1640.10">
    <property type="entry name" value="Multidrug efflux transporter AcrB transmembrane domain"/>
    <property type="match status" value="2"/>
</dbReference>
<dbReference type="Pfam" id="PF03176">
    <property type="entry name" value="MMPL"/>
    <property type="match status" value="2"/>
</dbReference>
<feature type="transmembrane region" description="Helical" evidence="7">
    <location>
        <begin position="361"/>
        <end position="380"/>
    </location>
</feature>
<dbReference type="PANTHER" id="PTHR33406">
    <property type="entry name" value="MEMBRANE PROTEIN MJ1562-RELATED"/>
    <property type="match status" value="1"/>
</dbReference>
<sequence>MARHLAALGRLSYRRRGRVVLIWLLVLAALGGVAAVYGEVGSGAALTVPGTESQAARDALAKEFPQAAGASGTIVIKADGDGTLTGAAGQASIAAVAAEAAKLDGVLGVVAPEQSGALSADGRYAIIQVQFADPVNDIDSDVKDAYGEIGAALDGVTVAPGGEIAAVPPEAGATEGIGVAIAALVLLITFGSLVAAGMTLLTALVGVGVGMAGVLALSAVVDFTAVTPILALMLGLAVGIDYALFINSRYRQQLLDGDDGETAAGMAVGTAGSAVVFAGLTVVIALAALTVVGVPFLGVMGLVASLAVLVAVLVAITLTPAVAGFAGPRILHRRDRGAEPLQNAKTPLGARWAHLVTSRPVPVIVLAVALLAVISVPAAGMRLALPDNSSAPADSAAHIAHDMLVDGFGTGYNAQLVLVTRTESASATSAATTALGTALGQLGGVTLVSPAQTSTDGLTSIITVVPETGPSDEKTADLVRHIRETVVPGIDADVAVTGVTAVAIDVSDTLSDALPIYLAVVIGLSFLLLMLVFRSILVPLKASLGFLLTTAATFGATVAVFQWGWLADLVGLDNPGPLISFLPILLVGVLFGLSMDYEVFIVSRMREDFMHGTPARAATVTGFTHAARVVGAAATIMIAVFAGFVISHDQSVKTMGFALAAGVLIDAFVVRMTIVPAVMALLGARAWWLPRFLDRLLPNVDIEGSTLDHEYPRREEEVSVDPSVPTRV</sequence>
<evidence type="ECO:0000256" key="6">
    <source>
        <dbReference type="ARBA" id="ARBA00023136"/>
    </source>
</evidence>
<dbReference type="Proteomes" id="UP001240984">
    <property type="component" value="Unassembled WGS sequence"/>
</dbReference>
<feature type="transmembrane region" description="Helical" evidence="7">
    <location>
        <begin position="623"/>
        <end position="646"/>
    </location>
</feature>
<evidence type="ECO:0000256" key="7">
    <source>
        <dbReference type="SAM" id="Phobius"/>
    </source>
</evidence>